<dbReference type="Proteomes" id="UP001162164">
    <property type="component" value="Unassembled WGS sequence"/>
</dbReference>
<name>A0ABQ9JFN2_9CUCU</name>
<organism evidence="3 4">
    <name type="scientific">Molorchus minor</name>
    <dbReference type="NCBI Taxonomy" id="1323400"/>
    <lineage>
        <taxon>Eukaryota</taxon>
        <taxon>Metazoa</taxon>
        <taxon>Ecdysozoa</taxon>
        <taxon>Arthropoda</taxon>
        <taxon>Hexapoda</taxon>
        <taxon>Insecta</taxon>
        <taxon>Pterygota</taxon>
        <taxon>Neoptera</taxon>
        <taxon>Endopterygota</taxon>
        <taxon>Coleoptera</taxon>
        <taxon>Polyphaga</taxon>
        <taxon>Cucujiformia</taxon>
        <taxon>Chrysomeloidea</taxon>
        <taxon>Cerambycidae</taxon>
        <taxon>Lamiinae</taxon>
        <taxon>Monochamini</taxon>
        <taxon>Molorchus</taxon>
    </lineage>
</organism>
<reference evidence="3" key="1">
    <citation type="journal article" date="2023" name="Insect Mol. Biol.">
        <title>Genome sequencing provides insights into the evolution of gene families encoding plant cell wall-degrading enzymes in longhorned beetles.</title>
        <authorList>
            <person name="Shin N.R."/>
            <person name="Okamura Y."/>
            <person name="Kirsch R."/>
            <person name="Pauchet Y."/>
        </authorList>
    </citation>
    <scope>NUCLEOTIDE SEQUENCE</scope>
    <source>
        <strain evidence="3">MMC_N1</strain>
    </source>
</reference>
<evidence type="ECO:0000313" key="3">
    <source>
        <dbReference type="EMBL" id="KAJ8976692.1"/>
    </source>
</evidence>
<dbReference type="InterPro" id="IPR051506">
    <property type="entry name" value="ATOS_Transcription_Regulators"/>
</dbReference>
<feature type="compositionally biased region" description="Basic and acidic residues" evidence="1">
    <location>
        <begin position="354"/>
        <end position="372"/>
    </location>
</feature>
<keyword evidence="4" id="KW-1185">Reference proteome</keyword>
<dbReference type="InterPro" id="IPR025261">
    <property type="entry name" value="Atos-like_cons_dom"/>
</dbReference>
<dbReference type="PANTHER" id="PTHR13199:SF11">
    <property type="entry name" value="PROTEIN ATOSSA"/>
    <property type="match status" value="1"/>
</dbReference>
<comment type="caution">
    <text evidence="3">The sequence shown here is derived from an EMBL/GenBank/DDBJ whole genome shotgun (WGS) entry which is preliminary data.</text>
</comment>
<evidence type="ECO:0000256" key="1">
    <source>
        <dbReference type="SAM" id="MobiDB-lite"/>
    </source>
</evidence>
<gene>
    <name evidence="3" type="ORF">NQ317_018205</name>
</gene>
<evidence type="ECO:0000259" key="2">
    <source>
        <dbReference type="SMART" id="SM01177"/>
    </source>
</evidence>
<protein>
    <recommendedName>
        <fullName evidence="2">Atos-like conserved domain-containing protein</fullName>
    </recommendedName>
</protein>
<dbReference type="PANTHER" id="PTHR13199">
    <property type="entry name" value="GH03947P"/>
    <property type="match status" value="1"/>
</dbReference>
<feature type="domain" description="Atos-like conserved" evidence="2">
    <location>
        <begin position="306"/>
        <end position="357"/>
    </location>
</feature>
<dbReference type="Pfam" id="PF13915">
    <property type="entry name" value="DUF4210"/>
    <property type="match status" value="1"/>
</dbReference>
<dbReference type="SMART" id="SM01177">
    <property type="entry name" value="DUF4210"/>
    <property type="match status" value="1"/>
</dbReference>
<sequence>MTATKHDFPVSDVGDGRTLNVSFFSAPRTSNIPDLNCPNCLPKQQKAMRKNGMVDDRMHTSCTMKGKHRCDDFEEYDGVNIENKLSSIKKLCQNHKKCANGSCEASTSKPKLKVNIGKAQLYSMNYSNLHRGDSKNEKRIISPDEEQKLKSAKMDVAPANRHTANDLKKDKGQLLLDAIERSAQKSTNREIQNREPCANKSECNNAKCDKSESDILSIRERNRNNFNIYVDKHCDSPIPRLARKEIGDISNVGVHRRAGARQKIDFSDAGDGGCVPKCDGQTAKGDVISTTSEKKTKDLTVEVPRSFEESVLNGRLEPVSTVHGFTAELGASGTFVPKHLIVPFFDSVRRKRGNPHEEEPQEEMQRGQEKGCAEVRRGGYSLKRLSKLQKENRKVCYRIQFLTNTAHRIQPVVQHVPGRTQRPVPISASAGKFQLGKAILRPGLVQSMEPLVNRQGLNLPGSLQKIPRRFRCPDQSDYTRQGGKYAQD</sequence>
<accession>A0ABQ9JFN2</accession>
<feature type="region of interest" description="Disordered" evidence="1">
    <location>
        <begin position="351"/>
        <end position="372"/>
    </location>
</feature>
<evidence type="ECO:0000313" key="4">
    <source>
        <dbReference type="Proteomes" id="UP001162164"/>
    </source>
</evidence>
<proteinExistence type="predicted"/>
<dbReference type="EMBL" id="JAPWTJ010000640">
    <property type="protein sequence ID" value="KAJ8976692.1"/>
    <property type="molecule type" value="Genomic_DNA"/>
</dbReference>